<reference evidence="2" key="2">
    <citation type="submission" date="2015-01" db="EMBL/GenBank/DDBJ databases">
        <title>Evolutionary Origins and Diversification of the Mycorrhizal Mutualists.</title>
        <authorList>
            <consortium name="DOE Joint Genome Institute"/>
            <consortium name="Mycorrhizal Genomics Consortium"/>
            <person name="Kohler A."/>
            <person name="Kuo A."/>
            <person name="Nagy L.G."/>
            <person name="Floudas D."/>
            <person name="Copeland A."/>
            <person name="Barry K.W."/>
            <person name="Cichocki N."/>
            <person name="Veneault-Fourrey C."/>
            <person name="LaButti K."/>
            <person name="Lindquist E.A."/>
            <person name="Lipzen A."/>
            <person name="Lundell T."/>
            <person name="Morin E."/>
            <person name="Murat C."/>
            <person name="Riley R."/>
            <person name="Ohm R."/>
            <person name="Sun H."/>
            <person name="Tunlid A."/>
            <person name="Henrissat B."/>
            <person name="Grigoriev I.V."/>
            <person name="Hibbett D.S."/>
            <person name="Martin F."/>
        </authorList>
    </citation>
    <scope>NUCLEOTIDE SEQUENCE [LARGE SCALE GENOMIC DNA]</scope>
    <source>
        <strain evidence="2">Foug A</strain>
    </source>
</reference>
<dbReference type="AlphaFoldDB" id="A0A0C3DC43"/>
<gene>
    <name evidence="1" type="ORF">SCLCIDRAFT_28184</name>
</gene>
<evidence type="ECO:0000313" key="1">
    <source>
        <dbReference type="EMBL" id="KIM58285.1"/>
    </source>
</evidence>
<dbReference type="STRING" id="1036808.A0A0C3DC43"/>
<dbReference type="EMBL" id="KN822088">
    <property type="protein sequence ID" value="KIM58285.1"/>
    <property type="molecule type" value="Genomic_DNA"/>
</dbReference>
<sequence>MALSALKRASKLILLQASLNASIGGLVTGIEQTYEVILGNRSSSKINAMKYVLVEITQVIQECAQFITKYSETKIFCAPLTPIAFMKLIFFTGLWLGKSALNKTTTKVTNYNRTLEQLMQEL</sequence>
<evidence type="ECO:0000313" key="2">
    <source>
        <dbReference type="Proteomes" id="UP000053989"/>
    </source>
</evidence>
<reference evidence="1 2" key="1">
    <citation type="submission" date="2014-04" db="EMBL/GenBank/DDBJ databases">
        <authorList>
            <consortium name="DOE Joint Genome Institute"/>
            <person name="Kuo A."/>
            <person name="Kohler A."/>
            <person name="Nagy L.G."/>
            <person name="Floudas D."/>
            <person name="Copeland A."/>
            <person name="Barry K.W."/>
            <person name="Cichocki N."/>
            <person name="Veneault-Fourrey C."/>
            <person name="LaButti K."/>
            <person name="Lindquist E.A."/>
            <person name="Lipzen A."/>
            <person name="Lundell T."/>
            <person name="Morin E."/>
            <person name="Murat C."/>
            <person name="Sun H."/>
            <person name="Tunlid A."/>
            <person name="Henrissat B."/>
            <person name="Grigoriev I.V."/>
            <person name="Hibbett D.S."/>
            <person name="Martin F."/>
            <person name="Nordberg H.P."/>
            <person name="Cantor M.N."/>
            <person name="Hua S.X."/>
        </authorList>
    </citation>
    <scope>NUCLEOTIDE SEQUENCE [LARGE SCALE GENOMIC DNA]</scope>
    <source>
        <strain evidence="1 2">Foug A</strain>
    </source>
</reference>
<dbReference type="HOGENOM" id="CLU_2028128_0_0_1"/>
<dbReference type="OrthoDB" id="3267051at2759"/>
<accession>A0A0C3DC43</accession>
<proteinExistence type="predicted"/>
<keyword evidence="2" id="KW-1185">Reference proteome</keyword>
<protein>
    <submittedName>
        <fullName evidence="1">Uncharacterized protein</fullName>
    </submittedName>
</protein>
<dbReference type="Proteomes" id="UP000053989">
    <property type="component" value="Unassembled WGS sequence"/>
</dbReference>
<dbReference type="InParanoid" id="A0A0C3DC43"/>
<organism evidence="1 2">
    <name type="scientific">Scleroderma citrinum Foug A</name>
    <dbReference type="NCBI Taxonomy" id="1036808"/>
    <lineage>
        <taxon>Eukaryota</taxon>
        <taxon>Fungi</taxon>
        <taxon>Dikarya</taxon>
        <taxon>Basidiomycota</taxon>
        <taxon>Agaricomycotina</taxon>
        <taxon>Agaricomycetes</taxon>
        <taxon>Agaricomycetidae</taxon>
        <taxon>Boletales</taxon>
        <taxon>Sclerodermatineae</taxon>
        <taxon>Sclerodermataceae</taxon>
        <taxon>Scleroderma</taxon>
    </lineage>
</organism>
<name>A0A0C3DC43_9AGAM</name>